<sequence>MLCQYPGGQMIAPKSDARVKKGGTGSRMLQMLCQHLRKLGVGAGAGAPIYFFGFLEYLDIEACSLDYPMIKTIRTRAGSELDVYTSLSSWLRPKQKTHQGVNNRSYTTRTPVIYWEWLQLTGMLMSSCGHIVKKSVIWIWVGLCWYPNLWIALQIERKESKNFSPVHTTCYWMENSMDLTVEAITLDSMASYLERRKNFVVSV</sequence>
<organism evidence="1 2">
    <name type="scientific">Ambrosia artemisiifolia</name>
    <name type="common">Common ragweed</name>
    <dbReference type="NCBI Taxonomy" id="4212"/>
    <lineage>
        <taxon>Eukaryota</taxon>
        <taxon>Viridiplantae</taxon>
        <taxon>Streptophyta</taxon>
        <taxon>Embryophyta</taxon>
        <taxon>Tracheophyta</taxon>
        <taxon>Spermatophyta</taxon>
        <taxon>Magnoliopsida</taxon>
        <taxon>eudicotyledons</taxon>
        <taxon>Gunneridae</taxon>
        <taxon>Pentapetalae</taxon>
        <taxon>asterids</taxon>
        <taxon>campanulids</taxon>
        <taxon>Asterales</taxon>
        <taxon>Asteraceae</taxon>
        <taxon>Asteroideae</taxon>
        <taxon>Heliantheae alliance</taxon>
        <taxon>Heliantheae</taxon>
        <taxon>Ambrosia</taxon>
    </lineage>
</organism>
<protein>
    <submittedName>
        <fullName evidence="1">Uncharacterized protein</fullName>
    </submittedName>
</protein>
<evidence type="ECO:0000313" key="2">
    <source>
        <dbReference type="Proteomes" id="UP001206925"/>
    </source>
</evidence>
<reference evidence="1" key="1">
    <citation type="submission" date="2022-06" db="EMBL/GenBank/DDBJ databases">
        <title>Uncovering the hologenomic basis of an extraordinary plant invasion.</title>
        <authorList>
            <person name="Bieker V.C."/>
            <person name="Martin M.D."/>
            <person name="Gilbert T."/>
            <person name="Hodgins K."/>
            <person name="Battlay P."/>
            <person name="Petersen B."/>
            <person name="Wilson J."/>
        </authorList>
    </citation>
    <scope>NUCLEOTIDE SEQUENCE</scope>
    <source>
        <strain evidence="1">AA19_3_7</strain>
        <tissue evidence="1">Leaf</tissue>
    </source>
</reference>
<comment type="caution">
    <text evidence="1">The sequence shown here is derived from an EMBL/GenBank/DDBJ whole genome shotgun (WGS) entry which is preliminary data.</text>
</comment>
<dbReference type="EMBL" id="JAMZMK010009845">
    <property type="protein sequence ID" value="KAI7734072.1"/>
    <property type="molecule type" value="Genomic_DNA"/>
</dbReference>
<gene>
    <name evidence="1" type="ORF">M8C21_014620</name>
</gene>
<dbReference type="Proteomes" id="UP001206925">
    <property type="component" value="Unassembled WGS sequence"/>
</dbReference>
<accession>A0AAD5C2U2</accession>
<dbReference type="AlphaFoldDB" id="A0AAD5C2U2"/>
<proteinExistence type="predicted"/>
<keyword evidence="2" id="KW-1185">Reference proteome</keyword>
<name>A0AAD5C2U2_AMBAR</name>
<evidence type="ECO:0000313" key="1">
    <source>
        <dbReference type="EMBL" id="KAI7734072.1"/>
    </source>
</evidence>